<evidence type="ECO:0000313" key="2">
    <source>
        <dbReference type="Proteomes" id="UP000008177"/>
    </source>
</evidence>
<dbReference type="AlphaFoldDB" id="G2YL01"/>
<dbReference type="InParanoid" id="G2YL01"/>
<name>G2YL01_BOTF4</name>
<evidence type="ECO:0000313" key="1">
    <source>
        <dbReference type="EMBL" id="CCD52299.1"/>
    </source>
</evidence>
<sequence>MTVELCRNVEMQFPKSAKKLSRRRSGSGSPRYREHMGLMGAISLERKVPVSVIYYRIAG</sequence>
<dbReference type="HOGENOM" id="CLU_2960506_0_0_1"/>
<gene>
    <name evidence="1" type="ORF">BofuT4_uP080940.1</name>
</gene>
<dbReference type="EMBL" id="FQ790341">
    <property type="protein sequence ID" value="CCD52299.1"/>
    <property type="molecule type" value="Genomic_DNA"/>
</dbReference>
<organism evidence="1 2">
    <name type="scientific">Botryotinia fuckeliana (strain T4)</name>
    <name type="common">Noble rot fungus</name>
    <name type="synonym">Botrytis cinerea</name>
    <dbReference type="NCBI Taxonomy" id="999810"/>
    <lineage>
        <taxon>Eukaryota</taxon>
        <taxon>Fungi</taxon>
        <taxon>Dikarya</taxon>
        <taxon>Ascomycota</taxon>
        <taxon>Pezizomycotina</taxon>
        <taxon>Leotiomycetes</taxon>
        <taxon>Helotiales</taxon>
        <taxon>Sclerotiniaceae</taxon>
        <taxon>Botrytis</taxon>
    </lineage>
</organism>
<dbReference type="Proteomes" id="UP000008177">
    <property type="component" value="Unplaced contigs"/>
</dbReference>
<reference evidence="2" key="1">
    <citation type="journal article" date="2011" name="PLoS Genet.">
        <title>Genomic analysis of the necrotrophic fungal pathogens Sclerotinia sclerotiorum and Botrytis cinerea.</title>
        <authorList>
            <person name="Amselem J."/>
            <person name="Cuomo C.A."/>
            <person name="van Kan J.A."/>
            <person name="Viaud M."/>
            <person name="Benito E.P."/>
            <person name="Couloux A."/>
            <person name="Coutinho P.M."/>
            <person name="de Vries R.P."/>
            <person name="Dyer P.S."/>
            <person name="Fillinger S."/>
            <person name="Fournier E."/>
            <person name="Gout L."/>
            <person name="Hahn M."/>
            <person name="Kohn L."/>
            <person name="Lapalu N."/>
            <person name="Plummer K.M."/>
            <person name="Pradier J.M."/>
            <person name="Quevillon E."/>
            <person name="Sharon A."/>
            <person name="Simon A."/>
            <person name="ten Have A."/>
            <person name="Tudzynski B."/>
            <person name="Tudzynski P."/>
            <person name="Wincker P."/>
            <person name="Andrew M."/>
            <person name="Anthouard V."/>
            <person name="Beever R.E."/>
            <person name="Beffa R."/>
            <person name="Benoit I."/>
            <person name="Bouzid O."/>
            <person name="Brault B."/>
            <person name="Chen Z."/>
            <person name="Choquer M."/>
            <person name="Collemare J."/>
            <person name="Cotton P."/>
            <person name="Danchin E.G."/>
            <person name="Da Silva C."/>
            <person name="Gautier A."/>
            <person name="Giraud C."/>
            <person name="Giraud T."/>
            <person name="Gonzalez C."/>
            <person name="Grossetete S."/>
            <person name="Guldener U."/>
            <person name="Henrissat B."/>
            <person name="Howlett B.J."/>
            <person name="Kodira C."/>
            <person name="Kretschmer M."/>
            <person name="Lappartient A."/>
            <person name="Leroch M."/>
            <person name="Levis C."/>
            <person name="Mauceli E."/>
            <person name="Neuveglise C."/>
            <person name="Oeser B."/>
            <person name="Pearson M."/>
            <person name="Poulain J."/>
            <person name="Poussereau N."/>
            <person name="Quesneville H."/>
            <person name="Rascle C."/>
            <person name="Schumacher J."/>
            <person name="Segurens B."/>
            <person name="Sexton A."/>
            <person name="Silva E."/>
            <person name="Sirven C."/>
            <person name="Soanes D.M."/>
            <person name="Talbot N.J."/>
            <person name="Templeton M."/>
            <person name="Yandava C."/>
            <person name="Yarden O."/>
            <person name="Zeng Q."/>
            <person name="Rollins J.A."/>
            <person name="Lebrun M.H."/>
            <person name="Dickman M."/>
        </authorList>
    </citation>
    <scope>NUCLEOTIDE SEQUENCE [LARGE SCALE GENOMIC DNA]</scope>
    <source>
        <strain evidence="2">T4</strain>
    </source>
</reference>
<proteinExistence type="predicted"/>
<protein>
    <submittedName>
        <fullName evidence="1">Uncharacterized protein</fullName>
    </submittedName>
</protein>
<accession>G2YL01</accession>